<dbReference type="Proteomes" id="UP000327013">
    <property type="component" value="Chromosome 3"/>
</dbReference>
<dbReference type="AlphaFoldDB" id="A0A5N6R502"/>
<feature type="region of interest" description="Disordered" evidence="1">
    <location>
        <begin position="506"/>
        <end position="544"/>
    </location>
</feature>
<dbReference type="EMBL" id="CM017323">
    <property type="protein sequence ID" value="KAE8023781.1"/>
    <property type="molecule type" value="Genomic_DNA"/>
</dbReference>
<dbReference type="Pfam" id="PF15264">
    <property type="entry name" value="TSSC4"/>
    <property type="match status" value="1"/>
</dbReference>
<dbReference type="InterPro" id="IPR029338">
    <property type="entry name" value="TSSC4"/>
</dbReference>
<keyword evidence="3" id="KW-1185">Reference proteome</keyword>
<dbReference type="PANTHER" id="PTHR13445:SF5">
    <property type="entry name" value="PROTEIN TSSC4"/>
    <property type="match status" value="1"/>
</dbReference>
<organism evidence="2 3">
    <name type="scientific">Carpinus fangiana</name>
    <dbReference type="NCBI Taxonomy" id="176857"/>
    <lineage>
        <taxon>Eukaryota</taxon>
        <taxon>Viridiplantae</taxon>
        <taxon>Streptophyta</taxon>
        <taxon>Embryophyta</taxon>
        <taxon>Tracheophyta</taxon>
        <taxon>Spermatophyta</taxon>
        <taxon>Magnoliopsida</taxon>
        <taxon>eudicotyledons</taxon>
        <taxon>Gunneridae</taxon>
        <taxon>Pentapetalae</taxon>
        <taxon>rosids</taxon>
        <taxon>fabids</taxon>
        <taxon>Fagales</taxon>
        <taxon>Betulaceae</taxon>
        <taxon>Carpinus</taxon>
    </lineage>
</organism>
<name>A0A5N6R502_9ROSI</name>
<feature type="region of interest" description="Disordered" evidence="1">
    <location>
        <begin position="324"/>
        <end position="354"/>
    </location>
</feature>
<feature type="region of interest" description="Disordered" evidence="1">
    <location>
        <begin position="85"/>
        <end position="138"/>
    </location>
</feature>
<proteinExistence type="predicted"/>
<sequence>MASSESMDDSFRVRVEKVFGSLAPSKSSALQSSPWSLTDDEIERREWRRGTDTSDRDDTPCSSSFDEFFKKDEKASWRKLRRARQEDFDDLDDGDEQSDRSFGGDEGDRDAWEIRSSIGLDPTLDREEEEDEYDKVAIGRENAGDRLFMSDVTDHGSYLNSHNVLSNPSHGTAKDPHANRLAARIRLKEDEVEAQNYTFGHFNNAEVKGQRAEASRDCNQPRPILKRKDNNAVSRSEKHVRFDPSCRYGSEEAIEKYEGAPLMEATVSDDGSQMVQNASRVPDYLLNPSKHTYYSFDSTSEIDEEFNAQACMDSLNLVKELKPPDSGLEASKDCNQPRPILKRKDNNAVSRSRKRVRFDPSCRYGSEEAIEKSEGAPLMEATVSDDGSQMVQNASRVPDYLLNPSKYTYYSFDSTSEIDEESNAQACMDSLNLVKELKPSDSGLEPGDSSADLPKSVIFIPKRKASDAKAVSDSAVLKQNKEEDYKQPLHGTGFSSGIAAGEAQYEVSAMEEDETETNAADRSAGFQRPGRKYRTKSRSDDQDS</sequence>
<gene>
    <name evidence="2" type="ORF">FH972_009444</name>
</gene>
<evidence type="ECO:0000256" key="1">
    <source>
        <dbReference type="SAM" id="MobiDB-lite"/>
    </source>
</evidence>
<feature type="compositionally biased region" description="Acidic residues" evidence="1">
    <location>
        <begin position="87"/>
        <end position="96"/>
    </location>
</feature>
<evidence type="ECO:0000313" key="3">
    <source>
        <dbReference type="Proteomes" id="UP000327013"/>
    </source>
</evidence>
<feature type="compositionally biased region" description="Basic and acidic residues" evidence="1">
    <location>
        <begin position="42"/>
        <end position="59"/>
    </location>
</feature>
<accession>A0A5N6R502</accession>
<dbReference type="OrthoDB" id="1906282at2759"/>
<reference evidence="2 3" key="1">
    <citation type="submission" date="2019-06" db="EMBL/GenBank/DDBJ databases">
        <title>A chromosomal-level reference genome of Carpinus fangiana (Coryloideae, Betulaceae).</title>
        <authorList>
            <person name="Yang X."/>
            <person name="Wang Z."/>
            <person name="Zhang L."/>
            <person name="Hao G."/>
            <person name="Liu J."/>
            <person name="Yang Y."/>
        </authorList>
    </citation>
    <scope>NUCLEOTIDE SEQUENCE [LARGE SCALE GENOMIC DNA]</scope>
    <source>
        <strain evidence="2">Cfa_2016G</strain>
        <tissue evidence="2">Leaf</tissue>
    </source>
</reference>
<feature type="compositionally biased region" description="Polar residues" evidence="1">
    <location>
        <begin position="24"/>
        <end position="36"/>
    </location>
</feature>
<dbReference type="PANTHER" id="PTHR13445">
    <property type="entry name" value="TUMOR SUPPRESSING SUBTRANSFERABLE CANDIDATE 4 TSSC4"/>
    <property type="match status" value="1"/>
</dbReference>
<evidence type="ECO:0000313" key="2">
    <source>
        <dbReference type="EMBL" id="KAE8023781.1"/>
    </source>
</evidence>
<protein>
    <submittedName>
        <fullName evidence="2">Uncharacterized protein</fullName>
    </submittedName>
</protein>
<feature type="region of interest" description="Disordered" evidence="1">
    <location>
        <begin position="22"/>
        <end position="65"/>
    </location>
</feature>